<dbReference type="GO" id="GO:0004176">
    <property type="term" value="F:ATP-dependent peptidase activity"/>
    <property type="evidence" value="ECO:0007669"/>
    <property type="project" value="InterPro"/>
</dbReference>
<comment type="cofactor">
    <cofactor evidence="15">
        <name>Zn(2+)</name>
        <dbReference type="ChEBI" id="CHEBI:29105"/>
    </cofactor>
    <text evidence="15">Binds 1 zinc ion per subunit.</text>
</comment>
<feature type="transmembrane region" description="Helical" evidence="15">
    <location>
        <begin position="108"/>
        <end position="131"/>
    </location>
</feature>
<sequence>MSNLFKNVSWAILTLIVISLVFSFFVEPQKAPKQLGLSELAQKINAGEVKKISVSGNDITVTLADDTVTISRKEPEAGVSETFRNFGVDPAALSLVDFSIVDESGWRFWAGILIPTLLPLIIIGFIFWLMFRQAKTGVNQAFSFGRSNLKLSTFKDRIMFKDVAGLKEAKEELIEVVDFLKNPKKFLDLGARIPRGILLMGPPGTGKTLIARATAGESNVPFFFISASEFVEMFVGVGASRTRDAFMTAKRAAPAILFIDEIDAVGRQRGAGLGGGNDEREQTLNQILVELDGFDRETRVIVLAATNRPDILDPALLRPGRFDRRVVLDLPDLNDREAILKIHSQGKALDKHIDLRKVAVRTPGFAGADLANLMNEGAILTARRNKKTIGQDELFEAVEKVILGPERKSRIISVKEKEITAYHEGGHALVAASLKGSDPVHKVSIVSRGFAGGYTMKLPSEDQHLRTRSQFLTDLAMMMGGYASEKLTFGDISTGASNDLKEATHLARKLVTKYGMSEILGPQTFGNTEEMVFLGREMTTERNYSEKVAGDIDAEVRNFITRAYLAAEKILKSNKAALKKIAQTLIEKETLEQEEFNALLKPFKLKLVGV</sequence>
<dbReference type="PROSITE" id="PS00674">
    <property type="entry name" value="AAA"/>
    <property type="match status" value="1"/>
</dbReference>
<comment type="caution">
    <text evidence="18">The sequence shown here is derived from an EMBL/GenBank/DDBJ whole genome shotgun (WGS) entry which is preliminary data.</text>
</comment>
<keyword evidence="18" id="KW-0131">Cell cycle</keyword>
<dbReference type="Gene3D" id="3.40.50.300">
    <property type="entry name" value="P-loop containing nucleotide triphosphate hydrolases"/>
    <property type="match status" value="1"/>
</dbReference>
<evidence type="ECO:0000259" key="17">
    <source>
        <dbReference type="SMART" id="SM00382"/>
    </source>
</evidence>
<dbReference type="EC" id="3.4.24.-" evidence="15"/>
<keyword evidence="12 15" id="KW-0482">Metalloprotease</keyword>
<evidence type="ECO:0000256" key="5">
    <source>
        <dbReference type="ARBA" id="ARBA00022692"/>
    </source>
</evidence>
<feature type="binding site" evidence="15">
    <location>
        <position position="499"/>
    </location>
    <ligand>
        <name>Zn(2+)</name>
        <dbReference type="ChEBI" id="CHEBI:29105"/>
        <note>catalytic</note>
    </ligand>
</feature>
<dbReference type="STRING" id="1798650.A2945_02050"/>
<comment type="similarity">
    <text evidence="16">Belongs to the AAA ATPase family.</text>
</comment>
<keyword evidence="7 15" id="KW-0547">Nucleotide-binding</keyword>
<dbReference type="PANTHER" id="PTHR23076">
    <property type="entry name" value="METALLOPROTEASE M41 FTSH"/>
    <property type="match status" value="1"/>
</dbReference>
<feature type="binding site" evidence="15">
    <location>
        <position position="427"/>
    </location>
    <ligand>
        <name>Zn(2+)</name>
        <dbReference type="ChEBI" id="CHEBI:29105"/>
        <note>catalytic</note>
    </ligand>
</feature>
<dbReference type="GO" id="GO:0016887">
    <property type="term" value="F:ATP hydrolysis activity"/>
    <property type="evidence" value="ECO:0007669"/>
    <property type="project" value="UniProtKB-UniRule"/>
</dbReference>
<evidence type="ECO:0000256" key="10">
    <source>
        <dbReference type="ARBA" id="ARBA00022840"/>
    </source>
</evidence>
<dbReference type="NCBIfam" id="TIGR01241">
    <property type="entry name" value="FtsH_fam"/>
    <property type="match status" value="1"/>
</dbReference>
<dbReference type="FunFam" id="1.10.8.60:FF:000001">
    <property type="entry name" value="ATP-dependent zinc metalloprotease FtsH"/>
    <property type="match status" value="1"/>
</dbReference>
<dbReference type="EMBL" id="MHLA01000013">
    <property type="protein sequence ID" value="OGY99758.1"/>
    <property type="molecule type" value="Genomic_DNA"/>
</dbReference>
<evidence type="ECO:0000256" key="16">
    <source>
        <dbReference type="RuleBase" id="RU003651"/>
    </source>
</evidence>
<name>A0A1G2CED2_9BACT</name>
<dbReference type="GO" id="GO:0051301">
    <property type="term" value="P:cell division"/>
    <property type="evidence" value="ECO:0007669"/>
    <property type="project" value="UniProtKB-KW"/>
</dbReference>
<evidence type="ECO:0000256" key="15">
    <source>
        <dbReference type="HAMAP-Rule" id="MF_01458"/>
    </source>
</evidence>
<dbReference type="GO" id="GO:0006508">
    <property type="term" value="P:proteolysis"/>
    <property type="evidence" value="ECO:0007669"/>
    <property type="project" value="UniProtKB-KW"/>
</dbReference>
<dbReference type="SUPFAM" id="SSF140990">
    <property type="entry name" value="FtsH protease domain-like"/>
    <property type="match status" value="1"/>
</dbReference>
<evidence type="ECO:0000256" key="3">
    <source>
        <dbReference type="ARBA" id="ARBA00022475"/>
    </source>
</evidence>
<keyword evidence="10 15" id="KW-0067">ATP-binding</keyword>
<dbReference type="InterPro" id="IPR003959">
    <property type="entry name" value="ATPase_AAA_core"/>
</dbReference>
<evidence type="ECO:0000313" key="18">
    <source>
        <dbReference type="EMBL" id="OGY99758.1"/>
    </source>
</evidence>
<dbReference type="HAMAP" id="MF_01458">
    <property type="entry name" value="FtsH"/>
    <property type="match status" value="1"/>
</dbReference>
<keyword evidence="5 15" id="KW-0812">Transmembrane</keyword>
<feature type="transmembrane region" description="Helical" evidence="15">
    <location>
        <begin position="7"/>
        <end position="26"/>
    </location>
</feature>
<dbReference type="Pfam" id="PF17862">
    <property type="entry name" value="AAA_lid_3"/>
    <property type="match status" value="1"/>
</dbReference>
<dbReference type="InterPro" id="IPR003593">
    <property type="entry name" value="AAA+_ATPase"/>
</dbReference>
<dbReference type="GO" id="GO:0030163">
    <property type="term" value="P:protein catabolic process"/>
    <property type="evidence" value="ECO:0007669"/>
    <property type="project" value="UniProtKB-UniRule"/>
</dbReference>
<evidence type="ECO:0000256" key="1">
    <source>
        <dbReference type="ARBA" id="ARBA00004370"/>
    </source>
</evidence>
<keyword evidence="4 15" id="KW-0645">Protease</keyword>
<evidence type="ECO:0000256" key="6">
    <source>
        <dbReference type="ARBA" id="ARBA00022723"/>
    </source>
</evidence>
<organism evidence="18 19">
    <name type="scientific">Candidatus Liptonbacteria bacterium RIFCSPLOWO2_01_FULL_52_25</name>
    <dbReference type="NCBI Taxonomy" id="1798650"/>
    <lineage>
        <taxon>Bacteria</taxon>
        <taxon>Candidatus Liptoniibacteriota</taxon>
    </lineage>
</organism>
<dbReference type="AlphaFoldDB" id="A0A1G2CED2"/>
<feature type="active site" evidence="15">
    <location>
        <position position="424"/>
    </location>
</feature>
<evidence type="ECO:0000256" key="7">
    <source>
        <dbReference type="ARBA" id="ARBA00022741"/>
    </source>
</evidence>
<evidence type="ECO:0000256" key="12">
    <source>
        <dbReference type="ARBA" id="ARBA00023049"/>
    </source>
</evidence>
<reference evidence="18 19" key="1">
    <citation type="journal article" date="2016" name="Nat. Commun.">
        <title>Thousands of microbial genomes shed light on interconnected biogeochemical processes in an aquifer system.</title>
        <authorList>
            <person name="Anantharaman K."/>
            <person name="Brown C.T."/>
            <person name="Hug L.A."/>
            <person name="Sharon I."/>
            <person name="Castelle C.J."/>
            <person name="Probst A.J."/>
            <person name="Thomas B.C."/>
            <person name="Singh A."/>
            <person name="Wilkins M.J."/>
            <person name="Karaoz U."/>
            <person name="Brodie E.L."/>
            <person name="Williams K.H."/>
            <person name="Hubbard S.S."/>
            <person name="Banfield J.F."/>
        </authorList>
    </citation>
    <scope>NUCLEOTIDE SEQUENCE [LARGE SCALE GENOMIC DNA]</scope>
</reference>
<keyword evidence="13 15" id="KW-0472">Membrane</keyword>
<dbReference type="InterPro" id="IPR003960">
    <property type="entry name" value="ATPase_AAA_CS"/>
</dbReference>
<protein>
    <recommendedName>
        <fullName evidence="15">ATP-dependent zinc metalloprotease FtsH</fullName>
        <ecNumber evidence="15">3.4.24.-</ecNumber>
    </recommendedName>
</protein>
<evidence type="ECO:0000256" key="13">
    <source>
        <dbReference type="ARBA" id="ARBA00023136"/>
    </source>
</evidence>
<feature type="binding site" evidence="15">
    <location>
        <begin position="201"/>
        <end position="208"/>
    </location>
    <ligand>
        <name>ATP</name>
        <dbReference type="ChEBI" id="CHEBI:30616"/>
    </ligand>
</feature>
<keyword evidence="8 15" id="KW-0378">Hydrolase</keyword>
<dbReference type="FunFam" id="3.40.50.300:FF:000001">
    <property type="entry name" value="ATP-dependent zinc metalloprotease FtsH"/>
    <property type="match status" value="1"/>
</dbReference>
<evidence type="ECO:0000256" key="9">
    <source>
        <dbReference type="ARBA" id="ARBA00022833"/>
    </source>
</evidence>
<dbReference type="GO" id="GO:0005524">
    <property type="term" value="F:ATP binding"/>
    <property type="evidence" value="ECO:0007669"/>
    <property type="project" value="UniProtKB-UniRule"/>
</dbReference>
<comment type="subunit">
    <text evidence="15">Homohexamer.</text>
</comment>
<keyword evidence="9 15" id="KW-0862">Zinc</keyword>
<dbReference type="InterPro" id="IPR037219">
    <property type="entry name" value="Peptidase_M41-like"/>
</dbReference>
<dbReference type="SMART" id="SM00382">
    <property type="entry name" value="AAA"/>
    <property type="match status" value="1"/>
</dbReference>
<dbReference type="SUPFAM" id="SSF52540">
    <property type="entry name" value="P-loop containing nucleoside triphosphate hydrolases"/>
    <property type="match status" value="1"/>
</dbReference>
<dbReference type="GO" id="GO:0008270">
    <property type="term" value="F:zinc ion binding"/>
    <property type="evidence" value="ECO:0007669"/>
    <property type="project" value="UniProtKB-UniRule"/>
</dbReference>
<dbReference type="GO" id="GO:0005886">
    <property type="term" value="C:plasma membrane"/>
    <property type="evidence" value="ECO:0007669"/>
    <property type="project" value="UniProtKB-SubCell"/>
</dbReference>
<dbReference type="InterPro" id="IPR041569">
    <property type="entry name" value="AAA_lid_3"/>
</dbReference>
<dbReference type="PANTHER" id="PTHR23076:SF97">
    <property type="entry name" value="ATP-DEPENDENT ZINC METALLOPROTEASE YME1L1"/>
    <property type="match status" value="1"/>
</dbReference>
<keyword evidence="18" id="KW-0132">Cell division</keyword>
<comment type="function">
    <text evidence="15">Acts as a processive, ATP-dependent zinc metallopeptidase for both cytoplasmic and membrane proteins. Plays a role in the quality control of integral membrane proteins.</text>
</comment>
<keyword evidence="3 15" id="KW-1003">Cell membrane</keyword>
<comment type="similarity">
    <text evidence="14 15">In the central section; belongs to the AAA ATPase family.</text>
</comment>
<evidence type="ECO:0000256" key="2">
    <source>
        <dbReference type="ARBA" id="ARBA00010044"/>
    </source>
</evidence>
<dbReference type="InterPro" id="IPR027417">
    <property type="entry name" value="P-loop_NTPase"/>
</dbReference>
<comment type="similarity">
    <text evidence="2 15">In the C-terminal section; belongs to the peptidase M41 family.</text>
</comment>
<proteinExistence type="inferred from homology"/>
<dbReference type="FunFam" id="1.20.58.760:FF:000001">
    <property type="entry name" value="ATP-dependent zinc metalloprotease FtsH"/>
    <property type="match status" value="1"/>
</dbReference>
<dbReference type="Gene3D" id="1.10.8.60">
    <property type="match status" value="1"/>
</dbReference>
<dbReference type="InterPro" id="IPR000642">
    <property type="entry name" value="Peptidase_M41"/>
</dbReference>
<comment type="subcellular location">
    <subcellularLocation>
        <location evidence="15">Cell membrane</location>
        <topology evidence="15">Multi-pass membrane protein</topology>
        <orientation evidence="15">Cytoplasmic side</orientation>
    </subcellularLocation>
    <subcellularLocation>
        <location evidence="1">Membrane</location>
    </subcellularLocation>
</comment>
<dbReference type="CDD" id="cd19501">
    <property type="entry name" value="RecA-like_FtsH"/>
    <property type="match status" value="1"/>
</dbReference>
<keyword evidence="11 15" id="KW-1133">Transmembrane helix</keyword>
<evidence type="ECO:0000256" key="14">
    <source>
        <dbReference type="ARBA" id="ARBA00061570"/>
    </source>
</evidence>
<dbReference type="Proteomes" id="UP000178880">
    <property type="component" value="Unassembled WGS sequence"/>
</dbReference>
<evidence type="ECO:0000256" key="4">
    <source>
        <dbReference type="ARBA" id="ARBA00022670"/>
    </source>
</evidence>
<evidence type="ECO:0000256" key="8">
    <source>
        <dbReference type="ARBA" id="ARBA00022801"/>
    </source>
</evidence>
<dbReference type="GO" id="GO:0004222">
    <property type="term" value="F:metalloendopeptidase activity"/>
    <property type="evidence" value="ECO:0007669"/>
    <property type="project" value="InterPro"/>
</dbReference>
<evidence type="ECO:0000256" key="11">
    <source>
        <dbReference type="ARBA" id="ARBA00022989"/>
    </source>
</evidence>
<accession>A0A1G2CED2</accession>
<dbReference type="Pfam" id="PF06480">
    <property type="entry name" value="FtsH_ext"/>
    <property type="match status" value="1"/>
</dbReference>
<keyword evidence="6 15" id="KW-0479">Metal-binding</keyword>
<gene>
    <name evidence="15" type="primary">ftsH</name>
    <name evidence="18" type="ORF">A2945_02050</name>
</gene>
<dbReference type="InterPro" id="IPR011546">
    <property type="entry name" value="Pept_M41_FtsH_extracell"/>
</dbReference>
<feature type="domain" description="AAA+ ATPase" evidence="17">
    <location>
        <begin position="193"/>
        <end position="332"/>
    </location>
</feature>
<dbReference type="Gene3D" id="1.20.58.760">
    <property type="entry name" value="Peptidase M41"/>
    <property type="match status" value="1"/>
</dbReference>
<feature type="binding site" evidence="15">
    <location>
        <position position="423"/>
    </location>
    <ligand>
        <name>Zn(2+)</name>
        <dbReference type="ChEBI" id="CHEBI:29105"/>
        <note>catalytic</note>
    </ligand>
</feature>
<dbReference type="InterPro" id="IPR005936">
    <property type="entry name" value="FtsH"/>
</dbReference>
<dbReference type="Pfam" id="PF00004">
    <property type="entry name" value="AAA"/>
    <property type="match status" value="1"/>
</dbReference>
<evidence type="ECO:0000313" key="19">
    <source>
        <dbReference type="Proteomes" id="UP000178880"/>
    </source>
</evidence>
<dbReference type="Pfam" id="PF01434">
    <property type="entry name" value="Peptidase_M41"/>
    <property type="match status" value="1"/>
</dbReference>